<evidence type="ECO:0000313" key="11">
    <source>
        <dbReference type="Proteomes" id="UP000256709"/>
    </source>
</evidence>
<comment type="similarity">
    <text evidence="9">Belongs to the SecE/SEC61-gamma family.</text>
</comment>
<dbReference type="PANTHER" id="PTHR33910:SF1">
    <property type="entry name" value="PROTEIN TRANSLOCASE SUBUNIT SECE"/>
    <property type="match status" value="1"/>
</dbReference>
<proteinExistence type="inferred from homology"/>
<dbReference type="InterPro" id="IPR001901">
    <property type="entry name" value="Translocase_SecE/Sec61-g"/>
</dbReference>
<evidence type="ECO:0000256" key="2">
    <source>
        <dbReference type="ARBA" id="ARBA00022448"/>
    </source>
</evidence>
<evidence type="ECO:0000256" key="8">
    <source>
        <dbReference type="ARBA" id="ARBA00023136"/>
    </source>
</evidence>
<keyword evidence="5 9" id="KW-0653">Protein transport</keyword>
<protein>
    <recommendedName>
        <fullName evidence="9">Protein translocase subunit SecE</fullName>
    </recommendedName>
</protein>
<dbReference type="GO" id="GO:0065002">
    <property type="term" value="P:intracellular protein transmembrane transport"/>
    <property type="evidence" value="ECO:0007669"/>
    <property type="project" value="UniProtKB-UniRule"/>
</dbReference>
<dbReference type="GO" id="GO:0005886">
    <property type="term" value="C:plasma membrane"/>
    <property type="evidence" value="ECO:0007669"/>
    <property type="project" value="UniProtKB-SubCell"/>
</dbReference>
<reference evidence="10 11" key="1">
    <citation type="submission" date="2017-04" db="EMBL/GenBank/DDBJ databases">
        <title>Comparative genome analysis of Subtercola boreus.</title>
        <authorList>
            <person name="Cho Y.-J."/>
            <person name="Cho A."/>
            <person name="Kim O.-S."/>
            <person name="Lee J.-I."/>
        </authorList>
    </citation>
    <scope>NUCLEOTIDE SEQUENCE [LARGE SCALE GENOMIC DNA]</scope>
    <source>
        <strain evidence="10 11">P27444</strain>
    </source>
</reference>
<keyword evidence="6 9" id="KW-1133">Transmembrane helix</keyword>
<dbReference type="Pfam" id="PF00584">
    <property type="entry name" value="SecE"/>
    <property type="match status" value="1"/>
</dbReference>
<dbReference type="OrthoDB" id="9805743at2"/>
<sequence>MARKIVDEPSEAVVERAKSDRAAKRNPFSRIVLFIRQVIAELKKVVTPTRKELISYTLVVLVFVVIMMALVSGLDFLFSWAAVFVFGDAGTSPLGL</sequence>
<dbReference type="InterPro" id="IPR005807">
    <property type="entry name" value="SecE_bac"/>
</dbReference>
<dbReference type="Proteomes" id="UP000256709">
    <property type="component" value="Unassembled WGS sequence"/>
</dbReference>
<evidence type="ECO:0000256" key="9">
    <source>
        <dbReference type="HAMAP-Rule" id="MF_00422"/>
    </source>
</evidence>
<evidence type="ECO:0000256" key="6">
    <source>
        <dbReference type="ARBA" id="ARBA00022989"/>
    </source>
</evidence>
<evidence type="ECO:0000313" key="10">
    <source>
        <dbReference type="EMBL" id="RFA15743.1"/>
    </source>
</evidence>
<dbReference type="PANTHER" id="PTHR33910">
    <property type="entry name" value="PROTEIN TRANSLOCASE SUBUNIT SECE"/>
    <property type="match status" value="1"/>
</dbReference>
<dbReference type="Gene3D" id="1.20.5.1030">
    <property type="entry name" value="Preprotein translocase secy subunit"/>
    <property type="match status" value="1"/>
</dbReference>
<gene>
    <name evidence="9" type="primary">secE</name>
    <name evidence="10" type="ORF">B7R21_03290</name>
</gene>
<dbReference type="GO" id="GO:0006605">
    <property type="term" value="P:protein targeting"/>
    <property type="evidence" value="ECO:0007669"/>
    <property type="project" value="UniProtKB-UniRule"/>
</dbReference>
<evidence type="ECO:0000256" key="1">
    <source>
        <dbReference type="ARBA" id="ARBA00004370"/>
    </source>
</evidence>
<evidence type="ECO:0000256" key="4">
    <source>
        <dbReference type="ARBA" id="ARBA00022692"/>
    </source>
</evidence>
<comment type="subcellular location">
    <subcellularLocation>
        <location evidence="9">Cell membrane</location>
        <topology evidence="9">Single-pass membrane protein</topology>
    </subcellularLocation>
    <subcellularLocation>
        <location evidence="1">Membrane</location>
    </subcellularLocation>
</comment>
<dbReference type="AlphaFoldDB" id="A0A3E0W2L1"/>
<dbReference type="HAMAP" id="MF_00422">
    <property type="entry name" value="SecE"/>
    <property type="match status" value="1"/>
</dbReference>
<dbReference type="RefSeq" id="WP_116281832.1">
    <property type="nucleotide sequence ID" value="NZ_NBXA01000006.1"/>
</dbReference>
<evidence type="ECO:0000256" key="7">
    <source>
        <dbReference type="ARBA" id="ARBA00023010"/>
    </source>
</evidence>
<dbReference type="GO" id="GO:0008320">
    <property type="term" value="F:protein transmembrane transporter activity"/>
    <property type="evidence" value="ECO:0007669"/>
    <property type="project" value="UniProtKB-UniRule"/>
</dbReference>
<evidence type="ECO:0000256" key="5">
    <source>
        <dbReference type="ARBA" id="ARBA00022927"/>
    </source>
</evidence>
<name>A0A3E0W2L1_9MICO</name>
<feature type="transmembrane region" description="Helical" evidence="9">
    <location>
        <begin position="53"/>
        <end position="86"/>
    </location>
</feature>
<keyword evidence="2 9" id="KW-0813">Transport</keyword>
<dbReference type="GO" id="GO:0009306">
    <property type="term" value="P:protein secretion"/>
    <property type="evidence" value="ECO:0007669"/>
    <property type="project" value="UniProtKB-UniRule"/>
</dbReference>
<keyword evidence="8 9" id="KW-0472">Membrane</keyword>
<keyword evidence="7 9" id="KW-0811">Translocation</keyword>
<comment type="function">
    <text evidence="9">Essential subunit of the Sec protein translocation channel SecYEG. Clamps together the 2 halves of SecY. May contact the channel plug during translocation.</text>
</comment>
<comment type="caution">
    <text evidence="10">The sequence shown here is derived from an EMBL/GenBank/DDBJ whole genome shotgun (WGS) entry which is preliminary data.</text>
</comment>
<dbReference type="GO" id="GO:0043952">
    <property type="term" value="P:protein transport by the Sec complex"/>
    <property type="evidence" value="ECO:0007669"/>
    <property type="project" value="UniProtKB-UniRule"/>
</dbReference>
<dbReference type="InterPro" id="IPR038379">
    <property type="entry name" value="SecE_sf"/>
</dbReference>
<accession>A0A3E0W2L1</accession>
<organism evidence="10 11">
    <name type="scientific">Subtercola boreus</name>
    <dbReference type="NCBI Taxonomy" id="120213"/>
    <lineage>
        <taxon>Bacteria</taxon>
        <taxon>Bacillati</taxon>
        <taxon>Actinomycetota</taxon>
        <taxon>Actinomycetes</taxon>
        <taxon>Micrococcales</taxon>
        <taxon>Microbacteriaceae</taxon>
        <taxon>Subtercola</taxon>
    </lineage>
</organism>
<keyword evidence="4 9" id="KW-0812">Transmembrane</keyword>
<dbReference type="EMBL" id="NBXA01000006">
    <property type="protein sequence ID" value="RFA15743.1"/>
    <property type="molecule type" value="Genomic_DNA"/>
</dbReference>
<dbReference type="NCBIfam" id="TIGR00964">
    <property type="entry name" value="secE_bact"/>
    <property type="match status" value="1"/>
</dbReference>
<comment type="subunit">
    <text evidence="9">Component of the Sec protein translocase complex. Heterotrimer consisting of SecY, SecE and SecG subunits. The heterotrimers can form oligomers, although 1 heterotrimer is thought to be able to translocate proteins. Interacts with the ribosome. Interacts with SecDF, and other proteins may be involved. Interacts with SecA.</text>
</comment>
<evidence type="ECO:0000256" key="3">
    <source>
        <dbReference type="ARBA" id="ARBA00022475"/>
    </source>
</evidence>
<keyword evidence="3 9" id="KW-1003">Cell membrane</keyword>